<evidence type="ECO:0000256" key="2">
    <source>
        <dbReference type="ARBA" id="ARBA00023295"/>
    </source>
</evidence>
<proteinExistence type="inferred from homology"/>
<feature type="non-terminal residue" evidence="5">
    <location>
        <position position="1"/>
    </location>
</feature>
<evidence type="ECO:0000259" key="3">
    <source>
        <dbReference type="Pfam" id="PF00128"/>
    </source>
</evidence>
<dbReference type="Gene3D" id="3.20.20.80">
    <property type="entry name" value="Glycosidases"/>
    <property type="match status" value="1"/>
</dbReference>
<sequence>EYAGFSNVKPWLMPTGQDKINVEAELASGAIFNFYQKLIALRKQERLISEGHFKLRLADDKQVFAFERYLDDSADKLFVLNNFYGTETTVELADLAGKAGKVLLSNYDR</sequence>
<gene>
    <name evidence="5" type="ORF">CW563_10295</name>
</gene>
<protein>
    <submittedName>
        <fullName evidence="5">Alpha,alpha-phosphotrehalase</fullName>
    </submittedName>
</protein>
<feature type="domain" description="Glycosyl hydrolase family 13 catalytic" evidence="3">
    <location>
        <begin position="2"/>
        <end position="51"/>
    </location>
</feature>
<dbReference type="AlphaFoldDB" id="A0A5T0UGX2"/>
<dbReference type="GO" id="GO:0016798">
    <property type="term" value="F:hydrolase activity, acting on glycosyl bonds"/>
    <property type="evidence" value="ECO:0007669"/>
    <property type="project" value="UniProtKB-KW"/>
</dbReference>
<dbReference type="EMBL" id="AACFVE010000365">
    <property type="protein sequence ID" value="EAK3904456.1"/>
    <property type="molecule type" value="Genomic_DNA"/>
</dbReference>
<feature type="domain" description="Alpha-amylase SusG-like C-terminal" evidence="4">
    <location>
        <begin position="63"/>
        <end position="108"/>
    </location>
</feature>
<evidence type="ECO:0000313" key="5">
    <source>
        <dbReference type="EMBL" id="EAK3904456.1"/>
    </source>
</evidence>
<dbReference type="Pfam" id="PF23915">
    <property type="entry name" value="SusG_C"/>
    <property type="match status" value="1"/>
</dbReference>
<dbReference type="InterPro" id="IPR013780">
    <property type="entry name" value="Glyco_hydro_b"/>
</dbReference>
<feature type="non-terminal residue" evidence="5">
    <location>
        <position position="109"/>
    </location>
</feature>
<keyword evidence="2" id="KW-0378">Hydrolase</keyword>
<comment type="similarity">
    <text evidence="1">Belongs to the glycosyl hydrolase 13 family.</text>
</comment>
<keyword evidence="2" id="KW-0326">Glycosidase</keyword>
<evidence type="ECO:0000259" key="4">
    <source>
        <dbReference type="Pfam" id="PF23915"/>
    </source>
</evidence>
<dbReference type="InterPro" id="IPR006047">
    <property type="entry name" value="GH13_cat_dom"/>
</dbReference>
<accession>A0A5T0UGX2</accession>
<reference evidence="5" key="1">
    <citation type="submission" date="2018-06" db="EMBL/GenBank/DDBJ databases">
        <authorList>
            <consortium name="PulseNet: The National Subtyping Network for Foodborne Disease Surveillance"/>
            <person name="Tarr C.L."/>
            <person name="Trees E."/>
            <person name="Katz L.S."/>
            <person name="Carleton-Romer H.A."/>
            <person name="Stroika S."/>
            <person name="Kucerova Z."/>
            <person name="Roache K.F."/>
            <person name="Sabol A.L."/>
            <person name="Besser J."/>
            <person name="Gerner-Smidt P."/>
        </authorList>
    </citation>
    <scope>NUCLEOTIDE SEQUENCE</scope>
    <source>
        <strain evidence="5">PNUSAC003301</strain>
    </source>
</reference>
<dbReference type="GO" id="GO:0005975">
    <property type="term" value="P:carbohydrate metabolic process"/>
    <property type="evidence" value="ECO:0007669"/>
    <property type="project" value="InterPro"/>
</dbReference>
<dbReference type="SUPFAM" id="SSF51011">
    <property type="entry name" value="Glycosyl hydrolase domain"/>
    <property type="match status" value="1"/>
</dbReference>
<evidence type="ECO:0000256" key="1">
    <source>
        <dbReference type="ARBA" id="ARBA00008061"/>
    </source>
</evidence>
<dbReference type="Pfam" id="PF00128">
    <property type="entry name" value="Alpha-amylase"/>
    <property type="match status" value="1"/>
</dbReference>
<dbReference type="InterPro" id="IPR056300">
    <property type="entry name" value="SusG-like_C"/>
</dbReference>
<comment type="caution">
    <text evidence="5">The sequence shown here is derived from an EMBL/GenBank/DDBJ whole genome shotgun (WGS) entry which is preliminary data.</text>
</comment>
<dbReference type="Gene3D" id="2.60.40.1180">
    <property type="entry name" value="Golgi alpha-mannosidase II"/>
    <property type="match status" value="1"/>
</dbReference>
<name>A0A5T0UGX2_CAMJU</name>
<organism evidence="5">
    <name type="scientific">Campylobacter jejuni</name>
    <dbReference type="NCBI Taxonomy" id="197"/>
    <lineage>
        <taxon>Bacteria</taxon>
        <taxon>Pseudomonadati</taxon>
        <taxon>Campylobacterota</taxon>
        <taxon>Epsilonproteobacteria</taxon>
        <taxon>Campylobacterales</taxon>
        <taxon>Campylobacteraceae</taxon>
        <taxon>Campylobacter</taxon>
    </lineage>
</organism>